<dbReference type="OrthoDB" id="3365636at2759"/>
<dbReference type="PANTHER" id="PTHR31845">
    <property type="entry name" value="FINGER DOMAIN PROTEIN, PUTATIVE-RELATED"/>
    <property type="match status" value="1"/>
</dbReference>
<protein>
    <recommendedName>
        <fullName evidence="7">Zn(2)-C6 fungal-type domain-containing protein</fullName>
    </recommendedName>
</protein>
<dbReference type="GO" id="GO:0000976">
    <property type="term" value="F:transcription cis-regulatory region binding"/>
    <property type="evidence" value="ECO:0007669"/>
    <property type="project" value="TreeGrafter"/>
</dbReference>
<keyword evidence="3" id="KW-0238">DNA-binding</keyword>
<dbReference type="GeneID" id="25786375"/>
<evidence type="ECO:0000259" key="7">
    <source>
        <dbReference type="PROSITE" id="PS50048"/>
    </source>
</evidence>
<dbReference type="KEGG" id="tatv:25786375"/>
<reference evidence="8 9" key="1">
    <citation type="journal article" date="2011" name="Genome Biol.">
        <title>Comparative genome sequence analysis underscores mycoparasitism as the ancestral life style of Trichoderma.</title>
        <authorList>
            <person name="Kubicek C.P."/>
            <person name="Herrera-Estrella A."/>
            <person name="Seidl-Seiboth V."/>
            <person name="Martinez D.A."/>
            <person name="Druzhinina I.S."/>
            <person name="Thon M."/>
            <person name="Zeilinger S."/>
            <person name="Casas-Flores S."/>
            <person name="Horwitz B.A."/>
            <person name="Mukherjee P.K."/>
            <person name="Mukherjee M."/>
            <person name="Kredics L."/>
            <person name="Alcaraz L.D."/>
            <person name="Aerts A."/>
            <person name="Antal Z."/>
            <person name="Atanasova L."/>
            <person name="Cervantes-Badillo M.G."/>
            <person name="Challacombe J."/>
            <person name="Chertkov O."/>
            <person name="McCluskey K."/>
            <person name="Coulpier F."/>
            <person name="Deshpande N."/>
            <person name="von Doehren H."/>
            <person name="Ebbole D.J."/>
            <person name="Esquivel-Naranjo E.U."/>
            <person name="Fekete E."/>
            <person name="Flipphi M."/>
            <person name="Glaser F."/>
            <person name="Gomez-Rodriguez E.Y."/>
            <person name="Gruber S."/>
            <person name="Han C."/>
            <person name="Henrissat B."/>
            <person name="Hermosa R."/>
            <person name="Hernandez-Onate M."/>
            <person name="Karaffa L."/>
            <person name="Kosti I."/>
            <person name="Le Crom S."/>
            <person name="Lindquist E."/>
            <person name="Lucas S."/>
            <person name="Luebeck M."/>
            <person name="Luebeck P.S."/>
            <person name="Margeot A."/>
            <person name="Metz B."/>
            <person name="Misra M."/>
            <person name="Nevalainen H."/>
            <person name="Omann M."/>
            <person name="Packer N."/>
            <person name="Perrone G."/>
            <person name="Uresti-Rivera E.E."/>
            <person name="Salamov A."/>
            <person name="Schmoll M."/>
            <person name="Seiboth B."/>
            <person name="Shapiro H."/>
            <person name="Sukno S."/>
            <person name="Tamayo-Ramos J.A."/>
            <person name="Tisch D."/>
            <person name="Wiest A."/>
            <person name="Wilkinson H.H."/>
            <person name="Zhang M."/>
            <person name="Coutinho P.M."/>
            <person name="Kenerley C.M."/>
            <person name="Monte E."/>
            <person name="Baker S.E."/>
            <person name="Grigoriev I.V."/>
        </authorList>
    </citation>
    <scope>NUCLEOTIDE SEQUENCE [LARGE SCALE GENOMIC DNA]</scope>
    <source>
        <strain evidence="9">ATCC 20476 / IMI 206040</strain>
    </source>
</reference>
<dbReference type="STRING" id="452589.G9NG16"/>
<dbReference type="AlphaFoldDB" id="G9NG16"/>
<dbReference type="Gene3D" id="4.10.240.10">
    <property type="entry name" value="Zn(2)-C6 fungal-type DNA-binding domain"/>
    <property type="match status" value="1"/>
</dbReference>
<evidence type="ECO:0000256" key="6">
    <source>
        <dbReference type="SAM" id="MobiDB-lite"/>
    </source>
</evidence>
<dbReference type="CDD" id="cd00067">
    <property type="entry name" value="GAL4"/>
    <property type="match status" value="1"/>
</dbReference>
<dbReference type="GO" id="GO:0000981">
    <property type="term" value="F:DNA-binding transcription factor activity, RNA polymerase II-specific"/>
    <property type="evidence" value="ECO:0007669"/>
    <property type="project" value="InterPro"/>
</dbReference>
<evidence type="ECO:0000256" key="5">
    <source>
        <dbReference type="ARBA" id="ARBA00023242"/>
    </source>
</evidence>
<keyword evidence="9" id="KW-1185">Reference proteome</keyword>
<comment type="subcellular location">
    <subcellularLocation>
        <location evidence="1">Nucleus</location>
    </subcellularLocation>
</comment>
<evidence type="ECO:0000256" key="1">
    <source>
        <dbReference type="ARBA" id="ARBA00004123"/>
    </source>
</evidence>
<dbReference type="RefSeq" id="XP_013948417.1">
    <property type="nucleotide sequence ID" value="XM_014092942.1"/>
</dbReference>
<sequence>MIQKSACLSCRTAKIRCVLDTFAQHGKCKRCFNANNECVFSTIAPRQRRKRTDTRVTVLEKRLSELQAAVDLQRPAQDDGGATHVTASEIALAPPPGYRDENRTAIGAERCPLEAEDENSFHDSRYQPSLERLFASGLLSTDAAIRLFNDFINNALPQYPILTLSRAENFDWFRAHQPTLLLAIIAAACRASNPCLFRKLSVHLRGDLSEQVMVQGNRSIELVQAILVMVEWYDVPEDLRRLNFYAWIQTAGLMVRELGLWPWSEDTDSSADLTMAQWRISFATYLPLSTAAVSLRRPMPLVWTESMRNGVGAFEKNSVLDNDKRLAAWVRLQMIAEEVEALRAKASLVAKVQGEADPSGLVDQHTLSSLESRFSRWRDDSQLVFNGSLRMHFFYCRIKFYELAVTCSPFRSASHPKTWPPSLAIAGDMTYVRTIMSLIQSSHSALDTLVLFDTATYRCCPTVVSIRPLYALQELFTIWKAVRNRQGYLSEFVTEEVLALKFYARQTEDFFKQVVGVEGFDVPRMALKTLPNLLFSLDDIKNHERLRQAQQPERVSQNNSPRATTESPSPSANDLEVILIIDLGEIQAPSESQSRDRVQDDTRMDAALQWPATEPANDGFNVTLEDTLLAPELGTLMAPDSVLDPDWLFSE</sequence>
<dbReference type="PROSITE" id="PS50048">
    <property type="entry name" value="ZN2_CY6_FUNGAL_2"/>
    <property type="match status" value="1"/>
</dbReference>
<dbReference type="eggNOG" id="ENOG502SJQ9">
    <property type="taxonomic scope" value="Eukaryota"/>
</dbReference>
<organism evidence="8 9">
    <name type="scientific">Hypocrea atroviridis (strain ATCC 20476 / IMI 206040)</name>
    <name type="common">Trichoderma atroviride</name>
    <dbReference type="NCBI Taxonomy" id="452589"/>
    <lineage>
        <taxon>Eukaryota</taxon>
        <taxon>Fungi</taxon>
        <taxon>Dikarya</taxon>
        <taxon>Ascomycota</taxon>
        <taxon>Pezizomycotina</taxon>
        <taxon>Sordariomycetes</taxon>
        <taxon>Hypocreomycetidae</taxon>
        <taxon>Hypocreales</taxon>
        <taxon>Hypocreaceae</taxon>
        <taxon>Trichoderma</taxon>
    </lineage>
</organism>
<name>G9NG16_HYPAI</name>
<dbReference type="CDD" id="cd12148">
    <property type="entry name" value="fungal_TF_MHR"/>
    <property type="match status" value="1"/>
</dbReference>
<feature type="region of interest" description="Disordered" evidence="6">
    <location>
        <begin position="547"/>
        <end position="571"/>
    </location>
</feature>
<dbReference type="HOGENOM" id="CLU_018306_0_0_1"/>
<dbReference type="Proteomes" id="UP000005426">
    <property type="component" value="Unassembled WGS sequence"/>
</dbReference>
<feature type="domain" description="Zn(2)-C6 fungal-type" evidence="7">
    <location>
        <begin position="6"/>
        <end position="40"/>
    </location>
</feature>
<evidence type="ECO:0000256" key="4">
    <source>
        <dbReference type="ARBA" id="ARBA00023163"/>
    </source>
</evidence>
<dbReference type="EMBL" id="ABDG02000014">
    <property type="protein sequence ID" value="EHK50228.1"/>
    <property type="molecule type" value="Genomic_DNA"/>
</dbReference>
<dbReference type="SUPFAM" id="SSF57701">
    <property type="entry name" value="Zn2/Cys6 DNA-binding domain"/>
    <property type="match status" value="1"/>
</dbReference>
<dbReference type="InterPro" id="IPR036864">
    <property type="entry name" value="Zn2-C6_fun-type_DNA-bd_sf"/>
</dbReference>
<keyword evidence="4" id="KW-0804">Transcription</keyword>
<comment type="caution">
    <text evidence="8">The sequence shown here is derived from an EMBL/GenBank/DDBJ whole genome shotgun (WGS) entry which is preliminary data.</text>
</comment>
<dbReference type="InterPro" id="IPR001138">
    <property type="entry name" value="Zn2Cys6_DnaBD"/>
</dbReference>
<keyword evidence="2" id="KW-0805">Transcription regulation</keyword>
<proteinExistence type="predicted"/>
<evidence type="ECO:0000256" key="2">
    <source>
        <dbReference type="ARBA" id="ARBA00023015"/>
    </source>
</evidence>
<dbReference type="GO" id="GO:0008270">
    <property type="term" value="F:zinc ion binding"/>
    <property type="evidence" value="ECO:0007669"/>
    <property type="project" value="InterPro"/>
</dbReference>
<dbReference type="OMA" id="HFFYCRI"/>
<dbReference type="InterPro" id="IPR051089">
    <property type="entry name" value="prtT"/>
</dbReference>
<evidence type="ECO:0000256" key="3">
    <source>
        <dbReference type="ARBA" id="ARBA00023125"/>
    </source>
</evidence>
<accession>G9NG16</accession>
<evidence type="ECO:0000313" key="9">
    <source>
        <dbReference type="Proteomes" id="UP000005426"/>
    </source>
</evidence>
<dbReference type="GO" id="GO:0005634">
    <property type="term" value="C:nucleus"/>
    <property type="evidence" value="ECO:0007669"/>
    <property type="project" value="UniProtKB-SubCell"/>
</dbReference>
<gene>
    <name evidence="8" type="ORF">TRIATDRAFT_90569</name>
</gene>
<keyword evidence="5" id="KW-0539">Nucleus</keyword>
<dbReference type="PANTHER" id="PTHR31845:SF39">
    <property type="entry name" value="TRANSCRIPTION FACTOR PBCR-RELATED"/>
    <property type="match status" value="1"/>
</dbReference>
<feature type="compositionally biased region" description="Polar residues" evidence="6">
    <location>
        <begin position="548"/>
        <end position="571"/>
    </location>
</feature>
<evidence type="ECO:0000313" key="8">
    <source>
        <dbReference type="EMBL" id="EHK50228.1"/>
    </source>
</evidence>
<dbReference type="PROSITE" id="PS00463">
    <property type="entry name" value="ZN2_CY6_FUNGAL_1"/>
    <property type="match status" value="1"/>
</dbReference>